<feature type="binding site" evidence="9">
    <location>
        <position position="22"/>
    </location>
    <ligand>
        <name>Mg(2+)</name>
        <dbReference type="ChEBI" id="CHEBI:18420"/>
    </ligand>
</feature>
<dbReference type="InterPro" id="IPR004472">
    <property type="entry name" value="DTB_synth_BioD"/>
</dbReference>
<comment type="pathway">
    <text evidence="9">Cofactor biosynthesis; biotin biosynthesis; biotin from 7,8-diaminononanoate: step 1/2.</text>
</comment>
<keyword evidence="1 9" id="KW-0963">Cytoplasm</keyword>
<comment type="similarity">
    <text evidence="9">Belongs to the dethiobiotin synthetase family.</text>
</comment>
<comment type="subunit">
    <text evidence="9">Homodimer.</text>
</comment>
<dbReference type="EMBL" id="FOAF01000001">
    <property type="protein sequence ID" value="SEK52638.1"/>
    <property type="molecule type" value="Genomic_DNA"/>
</dbReference>
<evidence type="ECO:0000256" key="8">
    <source>
        <dbReference type="ARBA" id="ARBA00047386"/>
    </source>
</evidence>
<dbReference type="Gene3D" id="3.40.50.300">
    <property type="entry name" value="P-loop containing nucleotide triphosphate hydrolases"/>
    <property type="match status" value="1"/>
</dbReference>
<dbReference type="AlphaFoldDB" id="A0A1H7HR22"/>
<feature type="binding site" evidence="9">
    <location>
        <position position="49"/>
    </location>
    <ligand>
        <name>ATP</name>
        <dbReference type="ChEBI" id="CHEBI:30616"/>
    </ligand>
</feature>
<dbReference type="SUPFAM" id="SSF52540">
    <property type="entry name" value="P-loop containing nucleoside triphosphate hydrolases"/>
    <property type="match status" value="1"/>
</dbReference>
<keyword evidence="2 9" id="KW-0436">Ligase</keyword>
<proteinExistence type="inferred from homology"/>
<comment type="caution">
    <text evidence="9">Lacks conserved residue(s) required for the propagation of feature annotation.</text>
</comment>
<dbReference type="InterPro" id="IPR027417">
    <property type="entry name" value="P-loop_NTPase"/>
</dbReference>
<dbReference type="Pfam" id="PF13500">
    <property type="entry name" value="AAA_26"/>
    <property type="match status" value="1"/>
</dbReference>
<dbReference type="GO" id="GO:0004141">
    <property type="term" value="F:dethiobiotin synthase activity"/>
    <property type="evidence" value="ECO:0007669"/>
    <property type="project" value="UniProtKB-UniRule"/>
</dbReference>
<keyword evidence="7 9" id="KW-0460">Magnesium</keyword>
<dbReference type="OrthoDB" id="9802097at2"/>
<protein>
    <recommendedName>
        <fullName evidence="9">ATP-dependent dethiobiotin synthetase BioD</fullName>
        <ecNumber evidence="9">6.3.3.3</ecNumber>
    </recommendedName>
    <alternativeName>
        <fullName evidence="9">DTB synthetase</fullName>
        <shortName evidence="9">DTBS</shortName>
    </alternativeName>
    <alternativeName>
        <fullName evidence="9">Dethiobiotin synthase</fullName>
    </alternativeName>
</protein>
<evidence type="ECO:0000313" key="10">
    <source>
        <dbReference type="EMBL" id="SEK52638.1"/>
    </source>
</evidence>
<dbReference type="PANTHER" id="PTHR43210">
    <property type="entry name" value="DETHIOBIOTIN SYNTHETASE"/>
    <property type="match status" value="1"/>
</dbReference>
<feature type="binding site" evidence="9">
    <location>
        <begin position="18"/>
        <end position="23"/>
    </location>
    <ligand>
        <name>ATP</name>
        <dbReference type="ChEBI" id="CHEBI:30616"/>
    </ligand>
</feature>
<comment type="catalytic activity">
    <reaction evidence="9">
        <text>(7R,8S)-7,8-diammoniononanoate + CO2 + ATP = (4R,5S)-dethiobiotin + ADP + phosphate + 3 H(+)</text>
        <dbReference type="Rhea" id="RHEA:15805"/>
        <dbReference type="ChEBI" id="CHEBI:15378"/>
        <dbReference type="ChEBI" id="CHEBI:16526"/>
        <dbReference type="ChEBI" id="CHEBI:30616"/>
        <dbReference type="ChEBI" id="CHEBI:43474"/>
        <dbReference type="ChEBI" id="CHEBI:149469"/>
        <dbReference type="ChEBI" id="CHEBI:149473"/>
        <dbReference type="ChEBI" id="CHEBI:456216"/>
        <dbReference type="EC" id="6.3.3.3"/>
    </reaction>
</comment>
<keyword evidence="6 9" id="KW-0067">ATP-binding</keyword>
<feature type="binding site" evidence="9">
    <location>
        <begin position="105"/>
        <end position="108"/>
    </location>
    <ligand>
        <name>ATP</name>
        <dbReference type="ChEBI" id="CHEBI:30616"/>
    </ligand>
</feature>
<feature type="binding site" evidence="9">
    <location>
        <position position="105"/>
    </location>
    <ligand>
        <name>Mg(2+)</name>
        <dbReference type="ChEBI" id="CHEBI:18420"/>
    </ligand>
</feature>
<dbReference type="NCBIfam" id="TIGR00347">
    <property type="entry name" value="bioD"/>
    <property type="match status" value="1"/>
</dbReference>
<evidence type="ECO:0000256" key="6">
    <source>
        <dbReference type="ARBA" id="ARBA00022840"/>
    </source>
</evidence>
<reference evidence="11" key="1">
    <citation type="submission" date="2016-10" db="EMBL/GenBank/DDBJ databases">
        <authorList>
            <person name="Varghese N."/>
            <person name="Submissions S."/>
        </authorList>
    </citation>
    <scope>NUCLEOTIDE SEQUENCE [LARGE SCALE GENOMIC DNA]</scope>
    <source>
        <strain evidence="11">DSM 18733</strain>
    </source>
</reference>
<comment type="function">
    <text evidence="9">Catalyzes a mechanistically unusual reaction, the ATP-dependent insertion of CO2 between the N7 and N8 nitrogen atoms of 7,8-diaminopelargonic acid (DAPA, also called 7,8-diammoniononanoate) to form a ureido ring.</text>
</comment>
<evidence type="ECO:0000256" key="3">
    <source>
        <dbReference type="ARBA" id="ARBA00022723"/>
    </source>
</evidence>
<evidence type="ECO:0000256" key="7">
    <source>
        <dbReference type="ARBA" id="ARBA00022842"/>
    </source>
</evidence>
<keyword evidence="5 9" id="KW-0093">Biotin biosynthesis</keyword>
<evidence type="ECO:0000256" key="2">
    <source>
        <dbReference type="ARBA" id="ARBA00022598"/>
    </source>
</evidence>
<sequence length="210" mass="23301">MREKKSIKPLFITGIGTDVGKTIISAIITEQLKGDYWKPVQAGDLANSDSDRVKSLISNSYSRVHPEQFKLKLAASPHKAASLEGIEIKPVDFIVPKTNNRLIIEGAGGLMVPLSANFFMIDLIKLVNADVVLVVRNYLGCINHTLLSYELLRMKGCTVRGLVFNGLMDEASKLAICNYVSDEVKTYCIPEISPLTKQTISQLKFFFNHI</sequence>
<dbReference type="GO" id="GO:0005829">
    <property type="term" value="C:cytosol"/>
    <property type="evidence" value="ECO:0007669"/>
    <property type="project" value="TreeGrafter"/>
</dbReference>
<comment type="catalytic activity">
    <reaction evidence="8">
        <text>(7R,8S)-8-amino-7-(carboxyamino)nonanoate + ATP = (4R,5S)-dethiobiotin + ADP + phosphate + H(+)</text>
        <dbReference type="Rhea" id="RHEA:63684"/>
        <dbReference type="ChEBI" id="CHEBI:15378"/>
        <dbReference type="ChEBI" id="CHEBI:30616"/>
        <dbReference type="ChEBI" id="CHEBI:43474"/>
        <dbReference type="ChEBI" id="CHEBI:149470"/>
        <dbReference type="ChEBI" id="CHEBI:149473"/>
        <dbReference type="ChEBI" id="CHEBI:456216"/>
    </reaction>
</comment>
<accession>A0A1H7HR22</accession>
<keyword evidence="4 9" id="KW-0547">Nucleotide-binding</keyword>
<dbReference type="RefSeq" id="WP_093317735.1">
    <property type="nucleotide sequence ID" value="NZ_FOAF01000001.1"/>
</dbReference>
<dbReference type="PANTHER" id="PTHR43210:SF2">
    <property type="entry name" value="ATP-DEPENDENT DETHIOBIOTIN SYNTHETASE BIOD 2"/>
    <property type="match status" value="1"/>
</dbReference>
<name>A0A1H7HR22_OLID1</name>
<keyword evidence="3 9" id="KW-0479">Metal-binding</keyword>
<dbReference type="EC" id="6.3.3.3" evidence="9"/>
<evidence type="ECO:0000256" key="9">
    <source>
        <dbReference type="HAMAP-Rule" id="MF_00336"/>
    </source>
</evidence>
<evidence type="ECO:0000256" key="4">
    <source>
        <dbReference type="ARBA" id="ARBA00022741"/>
    </source>
</evidence>
<organism evidence="10 11">
    <name type="scientific">Olivibacter domesticus</name>
    <name type="common">Pseudosphingobacterium domesticum</name>
    <dbReference type="NCBI Taxonomy" id="407022"/>
    <lineage>
        <taxon>Bacteria</taxon>
        <taxon>Pseudomonadati</taxon>
        <taxon>Bacteroidota</taxon>
        <taxon>Sphingobacteriia</taxon>
        <taxon>Sphingobacteriales</taxon>
        <taxon>Sphingobacteriaceae</taxon>
        <taxon>Olivibacter</taxon>
    </lineage>
</organism>
<dbReference type="STRING" id="407022.SAMN05661044_00453"/>
<comment type="cofactor">
    <cofactor evidence="9">
        <name>Mg(2+)</name>
        <dbReference type="ChEBI" id="CHEBI:18420"/>
    </cofactor>
</comment>
<evidence type="ECO:0000256" key="1">
    <source>
        <dbReference type="ARBA" id="ARBA00022490"/>
    </source>
</evidence>
<feature type="binding site" evidence="9">
    <location>
        <position position="49"/>
    </location>
    <ligand>
        <name>Mg(2+)</name>
        <dbReference type="ChEBI" id="CHEBI:18420"/>
    </ligand>
</feature>
<feature type="active site" evidence="9">
    <location>
        <position position="38"/>
    </location>
</feature>
<dbReference type="HAMAP" id="MF_00336">
    <property type="entry name" value="BioD"/>
    <property type="match status" value="1"/>
</dbReference>
<keyword evidence="11" id="KW-1185">Reference proteome</keyword>
<evidence type="ECO:0000256" key="5">
    <source>
        <dbReference type="ARBA" id="ARBA00022756"/>
    </source>
</evidence>
<dbReference type="UniPathway" id="UPA00078">
    <property type="reaction ID" value="UER00161"/>
</dbReference>
<comment type="subcellular location">
    <subcellularLocation>
        <location evidence="9">Cytoplasm</location>
    </subcellularLocation>
</comment>
<dbReference type="GO" id="GO:0000287">
    <property type="term" value="F:magnesium ion binding"/>
    <property type="evidence" value="ECO:0007669"/>
    <property type="project" value="UniProtKB-UniRule"/>
</dbReference>
<dbReference type="PIRSF" id="PIRSF006755">
    <property type="entry name" value="DTB_synth"/>
    <property type="match status" value="1"/>
</dbReference>
<evidence type="ECO:0000313" key="11">
    <source>
        <dbReference type="Proteomes" id="UP000199421"/>
    </source>
</evidence>
<dbReference type="GO" id="GO:0009102">
    <property type="term" value="P:biotin biosynthetic process"/>
    <property type="evidence" value="ECO:0007669"/>
    <property type="project" value="UniProtKB-UniRule"/>
</dbReference>
<dbReference type="CDD" id="cd03109">
    <property type="entry name" value="DTBS"/>
    <property type="match status" value="1"/>
</dbReference>
<dbReference type="GO" id="GO:0005524">
    <property type="term" value="F:ATP binding"/>
    <property type="evidence" value="ECO:0007669"/>
    <property type="project" value="UniProtKB-UniRule"/>
</dbReference>
<dbReference type="Proteomes" id="UP000199421">
    <property type="component" value="Unassembled WGS sequence"/>
</dbReference>
<gene>
    <name evidence="9" type="primary">bioD</name>
    <name evidence="10" type="ORF">SAMN05661044_00453</name>
</gene>